<dbReference type="PROSITE" id="PS00211">
    <property type="entry name" value="ABC_TRANSPORTER_1"/>
    <property type="match status" value="1"/>
</dbReference>
<dbReference type="FunFam" id="3.40.50.300:FF:000032">
    <property type="entry name" value="Export ABC transporter ATP-binding protein"/>
    <property type="match status" value="1"/>
</dbReference>
<feature type="transmembrane region" description="Helical" evidence="14">
    <location>
        <begin position="259"/>
        <end position="282"/>
    </location>
</feature>
<evidence type="ECO:0000256" key="13">
    <source>
        <dbReference type="SAM" id="MobiDB-lite"/>
    </source>
</evidence>
<proteinExistence type="inferred from homology"/>
<feature type="transmembrane region" description="Helical" evidence="14">
    <location>
        <begin position="1508"/>
        <end position="1529"/>
    </location>
</feature>
<name>A0A2Z7A0H8_9LAMI</name>
<organism evidence="16 17">
    <name type="scientific">Dorcoceras hygrometricum</name>
    <dbReference type="NCBI Taxonomy" id="472368"/>
    <lineage>
        <taxon>Eukaryota</taxon>
        <taxon>Viridiplantae</taxon>
        <taxon>Streptophyta</taxon>
        <taxon>Embryophyta</taxon>
        <taxon>Tracheophyta</taxon>
        <taxon>Spermatophyta</taxon>
        <taxon>Magnoliopsida</taxon>
        <taxon>eudicotyledons</taxon>
        <taxon>Gunneridae</taxon>
        <taxon>Pentapetalae</taxon>
        <taxon>asterids</taxon>
        <taxon>lamiids</taxon>
        <taxon>Lamiales</taxon>
        <taxon>Gesneriaceae</taxon>
        <taxon>Didymocarpoideae</taxon>
        <taxon>Trichosporeae</taxon>
        <taxon>Loxocarpinae</taxon>
        <taxon>Dorcoceras</taxon>
    </lineage>
</organism>
<dbReference type="Pfam" id="PF00005">
    <property type="entry name" value="ABC_tran"/>
    <property type="match status" value="1"/>
</dbReference>
<dbReference type="GO" id="GO:0046677">
    <property type="term" value="P:response to antibiotic"/>
    <property type="evidence" value="ECO:0007669"/>
    <property type="project" value="UniProtKB-KW"/>
</dbReference>
<dbReference type="OrthoDB" id="1743474at2759"/>
<feature type="domain" description="ABC transporter" evidence="15">
    <location>
        <begin position="2"/>
        <end position="237"/>
    </location>
</feature>
<dbReference type="PROSITE" id="PS50893">
    <property type="entry name" value="ABC_TRANSPORTER_2"/>
    <property type="match status" value="1"/>
</dbReference>
<dbReference type="InterPro" id="IPR003439">
    <property type="entry name" value="ABC_transporter-like_ATP-bd"/>
</dbReference>
<dbReference type="EMBL" id="KV020123">
    <property type="protein sequence ID" value="KZV15118.1"/>
    <property type="molecule type" value="Genomic_DNA"/>
</dbReference>
<dbReference type="SUPFAM" id="SSF52540">
    <property type="entry name" value="P-loop containing nucleoside triphosphate hydrolases"/>
    <property type="match status" value="1"/>
</dbReference>
<feature type="transmembrane region" description="Helical" evidence="14">
    <location>
        <begin position="595"/>
        <end position="628"/>
    </location>
</feature>
<keyword evidence="9 14" id="KW-0472">Membrane</keyword>
<dbReference type="SMART" id="SM00382">
    <property type="entry name" value="AAA"/>
    <property type="match status" value="1"/>
</dbReference>
<evidence type="ECO:0000256" key="14">
    <source>
        <dbReference type="SAM" id="Phobius"/>
    </source>
</evidence>
<keyword evidence="4" id="KW-0997">Cell inner membrane</keyword>
<protein>
    <submittedName>
        <fullName evidence="16">ATP binding cassette (Abc) transporter</fullName>
    </submittedName>
</protein>
<keyword evidence="3" id="KW-1003">Cell membrane</keyword>
<dbReference type="CDD" id="cd03255">
    <property type="entry name" value="ABC_MJ0796_LolCDE_FtsE"/>
    <property type="match status" value="1"/>
</dbReference>
<keyword evidence="7" id="KW-0067">ATP-binding</keyword>
<dbReference type="InterPro" id="IPR050250">
    <property type="entry name" value="Macrolide_Exporter_MacB"/>
</dbReference>
<dbReference type="InterPro" id="IPR003838">
    <property type="entry name" value="ABC3_permease_C"/>
</dbReference>
<dbReference type="Gene3D" id="3.40.50.300">
    <property type="entry name" value="P-loop containing nucleotide triphosphate hydrolases"/>
    <property type="match status" value="1"/>
</dbReference>
<dbReference type="GO" id="GO:0016887">
    <property type="term" value="F:ATP hydrolysis activity"/>
    <property type="evidence" value="ECO:0007669"/>
    <property type="project" value="InterPro"/>
</dbReference>
<feature type="region of interest" description="Disordered" evidence="13">
    <location>
        <begin position="670"/>
        <end position="762"/>
    </location>
</feature>
<keyword evidence="10" id="KW-0046">Antibiotic resistance</keyword>
<evidence type="ECO:0000256" key="8">
    <source>
        <dbReference type="ARBA" id="ARBA00022989"/>
    </source>
</evidence>
<dbReference type="GO" id="GO:0005524">
    <property type="term" value="F:ATP binding"/>
    <property type="evidence" value="ECO:0007669"/>
    <property type="project" value="UniProtKB-KW"/>
</dbReference>
<feature type="transmembrane region" description="Helical" evidence="14">
    <location>
        <begin position="818"/>
        <end position="844"/>
    </location>
</feature>
<sequence length="1966" mass="214224">MTHLSKVYRTEVVETYALRDFNIDVKEGEFVAVTGPSGSGKTTFLTIAGLLETFTGGEYHLDGIEVSQLNDNARSKIRNEKIGFIFQAFNLIPDLNVFDNVEVPLRYRGMKAPERKQRIMDALERVGLASRFKHYPAELSGGQQQRVAIARALAGSPRLLLADEPTGNLDTQMARGVLELLEEIHRDGATIVMVTHDPELAARAQRNVHIIDGQVVDLAEDPRFHASVSAARERPEHGGLKMFAYYIQLGLRSLRRNPALTMLMVMAVGFGVAASMTTYSVFRAVSGNPIPDKSAQLFTPLVDNWGPQQNNKGEPPDALDYVDAMALMRAHEAKRQTLLYQVQMSVLPSDGRDLPLSANGYAVYGDFFPMFEVPFQYGSGWSTQDDDARSAEVVISGQLNQKLFGGVDSVGRTVNLSGHDYRVVGVTRPWNPKPRFFDLFNTSGFKDASDFYMPFTRAQDLEMRSNGGNSCRGSLTFTGWEDYLQSNCVWITAWVELDSADAVARYRHFLESYAADQQKAGRFAWAPNVRLHDVMQWLDFRQVVPPESRISLLVALGFFVICLVNTIGLLLAKFLRRAGEIGVRRALGASRREIYMQYLAEAATVGLAGGVLGLLLTAAGVAGVGVLFPPQIAKLAHLDASLVGLTLLVAVIATVLAAFYPAWRAARRHRGRHRGPHQLLGGPAPSPDRRAPRAGRAQGRHPALLPTGEPADRRLRRAGRHRHGRGPQPDADALLRDGSPAGGLRADRRGGRAGAGPGGGVRAGAARFQRAAGDCHARRVNGAAPLSRKRERGVRSGRREVFGYYLDLALRSLKRNRVLTALMVLAIAVGIGASMTTLTVMHLLSGDPLPGRSQHIFYPQVDPSPKTDPQHHPWDMMDYRSAMDLWSAHRADRQVLIAHATLKLRAPEVNQPPLMASALATTSDFFPMFNAPFEYGQGWSAADDAKNARVAVISDDLNRKLFGGADSVGRTLRLKDSDVRIVGVLAPWRPSPAFFDVFGGRYDNGDTAGFYARPEGVFLPFGTSQDIAPNDLEPFTCWGDWDVGNKPLQNSPCLWVTLWVELDSAAKLHDYRSFLTGYAAEQKQLGRIGNAGNTELMSLMQWLNYNHVVPSDVRLQTWLAFAFLAICLFNTVGLLLAKFLRRAGEIGVRRALGATRRAVFAQCLVEAGLIGLLGGVGGWLLSLFGLWLVRRQPVEYADLAHLDAAMFLTTFVLALARLADIHWPNAIDEQGISVVTVNGADPKLAASDIPRDLAALRGIAGVTAAAAATSMPLDQNPALSDFTATPDGKTTVNTSIYFLGSGGEQAMGLRLLQGRFFNADEYADSGFKDFNSTGHVVLVTQSDARRLWPGQSALGKTLYTNEQGWTVVGVIADVLAQDPKFSGPGGRYSSVFFPLHPDGAMGDYVLRSAPQDRARVLREAMQALGRLEPGAVVQGATYAGMRGDYFADTRSMAWMLLLVCVVMLAVTAFGIVGLTSFWVGQRRRQIGIRRAVGATRSHILQYFQTENFLLGTAGVALGMALAFGINLYLMQRYEIARMPWYYLPVSAFALWTLGQFAVLGPALRAAAVPPVVATRSVALACAIACNALFLLQQKLVPILTPDGVGQPQQLVVAWGIAPRGNPWPVSTLRQTATELRAIPGVTAASLAASWPMQTEAQMTGTVLADGTGTKASTAVYIGDHLRDALGLRLVAGRNFSAGEDAVVYKGAGLGADGPTIVTQALADHLFPDGDALGKVIRIGDQADAGRRTVVGVVAHLMRNKFGQDNREDIDYSMLFPGTPTDWPVPIFGVRVRSATEVASVRKAVKALVQRELGPNMIQGIDPNYETYGDMRDRMLAQPRAAVWLLSGVSLVVLLVALVGIMGMTSYWVQQRTRQIGIRRALGAQRRHILRELQLENLLVVGAGVLLGLLAAYAINLWLMRHYELTRLPWTYLPYGAALMLLLGQLAVLSPALRASRVPPVVATRSV</sequence>
<dbReference type="InterPro" id="IPR025857">
    <property type="entry name" value="MacB_PCD"/>
</dbReference>
<dbReference type="InterPro" id="IPR003593">
    <property type="entry name" value="AAA+_ATPase"/>
</dbReference>
<dbReference type="InterPro" id="IPR027417">
    <property type="entry name" value="P-loop_NTPase"/>
</dbReference>
<comment type="similarity">
    <text evidence="11">Belongs to the ABC-4 integral membrane protein family.</text>
</comment>
<dbReference type="InterPro" id="IPR017911">
    <property type="entry name" value="MacB-like_ATP-bd"/>
</dbReference>
<feature type="compositionally biased region" description="Gly residues" evidence="13">
    <location>
        <begin position="752"/>
        <end position="762"/>
    </location>
</feature>
<evidence type="ECO:0000256" key="3">
    <source>
        <dbReference type="ARBA" id="ARBA00022475"/>
    </source>
</evidence>
<feature type="transmembrane region" description="Helical" evidence="14">
    <location>
        <begin position="1199"/>
        <end position="1219"/>
    </location>
</feature>
<evidence type="ECO:0000256" key="2">
    <source>
        <dbReference type="ARBA" id="ARBA00022448"/>
    </source>
</evidence>
<feature type="transmembrane region" description="Helical" evidence="14">
    <location>
        <begin position="550"/>
        <end position="575"/>
    </location>
</feature>
<dbReference type="InterPro" id="IPR017871">
    <property type="entry name" value="ABC_transporter-like_CS"/>
</dbReference>
<dbReference type="GO" id="GO:0022857">
    <property type="term" value="F:transmembrane transporter activity"/>
    <property type="evidence" value="ECO:0007669"/>
    <property type="project" value="TreeGrafter"/>
</dbReference>
<evidence type="ECO:0000313" key="17">
    <source>
        <dbReference type="Proteomes" id="UP000250235"/>
    </source>
</evidence>
<keyword evidence="17" id="KW-1185">Reference proteome</keyword>
<dbReference type="Pfam" id="PF12704">
    <property type="entry name" value="MacB_PCD"/>
    <property type="match status" value="4"/>
</dbReference>
<feature type="transmembrane region" description="Helical" evidence="14">
    <location>
        <begin position="1840"/>
        <end position="1863"/>
    </location>
</feature>
<evidence type="ECO:0000313" key="16">
    <source>
        <dbReference type="EMBL" id="KZV15118.1"/>
    </source>
</evidence>
<comment type="subcellular location">
    <subcellularLocation>
        <location evidence="1">Cell inner membrane</location>
        <topology evidence="1">Multi-pass membrane protein</topology>
    </subcellularLocation>
</comment>
<feature type="transmembrane region" description="Helical" evidence="14">
    <location>
        <begin position="1931"/>
        <end position="1952"/>
    </location>
</feature>
<dbReference type="GO" id="GO:0098796">
    <property type="term" value="C:membrane protein complex"/>
    <property type="evidence" value="ECO:0007669"/>
    <property type="project" value="UniProtKB-ARBA"/>
</dbReference>
<evidence type="ECO:0000256" key="11">
    <source>
        <dbReference type="ARBA" id="ARBA00038076"/>
    </source>
</evidence>
<evidence type="ECO:0000256" key="4">
    <source>
        <dbReference type="ARBA" id="ARBA00022519"/>
    </source>
</evidence>
<evidence type="ECO:0000256" key="1">
    <source>
        <dbReference type="ARBA" id="ARBA00004429"/>
    </source>
</evidence>
<feature type="compositionally biased region" description="Basic residues" evidence="13">
    <location>
        <begin position="714"/>
        <end position="725"/>
    </location>
</feature>
<keyword evidence="8 14" id="KW-1133">Transmembrane helix</keyword>
<gene>
    <name evidence="16" type="ORF">F511_36522</name>
</gene>
<comment type="similarity">
    <text evidence="12">Belongs to the ABC transporter superfamily. Macrolide exporter (TC 3.A.1.122) family.</text>
</comment>
<feature type="compositionally biased region" description="Low complexity" evidence="13">
    <location>
        <begin position="694"/>
        <end position="703"/>
    </location>
</feature>
<evidence type="ECO:0000256" key="5">
    <source>
        <dbReference type="ARBA" id="ARBA00022692"/>
    </source>
</evidence>
<evidence type="ECO:0000259" key="15">
    <source>
        <dbReference type="PROSITE" id="PS50893"/>
    </source>
</evidence>
<evidence type="ECO:0000256" key="9">
    <source>
        <dbReference type="ARBA" id="ARBA00023136"/>
    </source>
</evidence>
<accession>A0A2Z7A0H8</accession>
<feature type="transmembrane region" description="Helical" evidence="14">
    <location>
        <begin position="640"/>
        <end position="663"/>
    </location>
</feature>
<feature type="transmembrane region" description="Helical" evidence="14">
    <location>
        <begin position="1118"/>
        <end position="1137"/>
    </location>
</feature>
<dbReference type="GO" id="GO:0005886">
    <property type="term" value="C:plasma membrane"/>
    <property type="evidence" value="ECO:0007669"/>
    <property type="project" value="UniProtKB-SubCell"/>
</dbReference>
<keyword evidence="5 14" id="KW-0812">Transmembrane</keyword>
<feature type="transmembrane region" description="Helical" evidence="14">
    <location>
        <begin position="1897"/>
        <end position="1919"/>
    </location>
</feature>
<evidence type="ECO:0000256" key="10">
    <source>
        <dbReference type="ARBA" id="ARBA00023251"/>
    </source>
</evidence>
<dbReference type="PANTHER" id="PTHR30572:SF4">
    <property type="entry name" value="ABC TRANSPORTER PERMEASE YTRF"/>
    <property type="match status" value="1"/>
</dbReference>
<feature type="transmembrane region" description="Helical" evidence="14">
    <location>
        <begin position="1452"/>
        <end position="1479"/>
    </location>
</feature>
<keyword evidence="2" id="KW-0813">Transport</keyword>
<keyword evidence="6" id="KW-0547">Nucleotide-binding</keyword>
<feature type="transmembrane region" description="Helical" evidence="14">
    <location>
        <begin position="1158"/>
        <end position="1187"/>
    </location>
</feature>
<evidence type="ECO:0000256" key="6">
    <source>
        <dbReference type="ARBA" id="ARBA00022741"/>
    </source>
</evidence>
<dbReference type="Proteomes" id="UP000250235">
    <property type="component" value="Unassembled WGS sequence"/>
</dbReference>
<evidence type="ECO:0000256" key="7">
    <source>
        <dbReference type="ARBA" id="ARBA00022840"/>
    </source>
</evidence>
<feature type="transmembrane region" description="Helical" evidence="14">
    <location>
        <begin position="1572"/>
        <end position="1591"/>
    </location>
</feature>
<reference evidence="16 17" key="1">
    <citation type="journal article" date="2015" name="Proc. Natl. Acad. Sci. U.S.A.">
        <title>The resurrection genome of Boea hygrometrica: A blueprint for survival of dehydration.</title>
        <authorList>
            <person name="Xiao L."/>
            <person name="Yang G."/>
            <person name="Zhang L."/>
            <person name="Yang X."/>
            <person name="Zhao S."/>
            <person name="Ji Z."/>
            <person name="Zhou Q."/>
            <person name="Hu M."/>
            <person name="Wang Y."/>
            <person name="Chen M."/>
            <person name="Xu Y."/>
            <person name="Jin H."/>
            <person name="Xiao X."/>
            <person name="Hu G."/>
            <person name="Bao F."/>
            <person name="Hu Y."/>
            <person name="Wan P."/>
            <person name="Li L."/>
            <person name="Deng X."/>
            <person name="Kuang T."/>
            <person name="Xiang C."/>
            <person name="Zhu J.K."/>
            <person name="Oliver M.J."/>
            <person name="He Y."/>
        </authorList>
    </citation>
    <scope>NUCLEOTIDE SEQUENCE [LARGE SCALE GENOMIC DNA]</scope>
    <source>
        <strain evidence="17">cv. XS01</strain>
    </source>
</reference>
<evidence type="ECO:0000256" key="12">
    <source>
        <dbReference type="ARBA" id="ARBA00038388"/>
    </source>
</evidence>
<dbReference type="Pfam" id="PF02687">
    <property type="entry name" value="FtsX"/>
    <property type="match status" value="4"/>
</dbReference>
<dbReference type="PANTHER" id="PTHR30572">
    <property type="entry name" value="MEMBRANE COMPONENT OF TRANSPORTER-RELATED"/>
    <property type="match status" value="1"/>
</dbReference>
<feature type="transmembrane region" description="Helical" evidence="14">
    <location>
        <begin position="1541"/>
        <end position="1560"/>
    </location>
</feature>